<evidence type="ECO:0000256" key="2">
    <source>
        <dbReference type="ARBA" id="ARBA00022694"/>
    </source>
</evidence>
<dbReference type="GO" id="GO:0003723">
    <property type="term" value="F:RNA binding"/>
    <property type="evidence" value="ECO:0007669"/>
    <property type="project" value="InterPro"/>
</dbReference>
<dbReference type="InterPro" id="IPR001406">
    <property type="entry name" value="PsdUridine_synth_TruA"/>
</dbReference>
<dbReference type="PANTHER" id="PTHR11142:SF0">
    <property type="entry name" value="TRNA PSEUDOURIDINE SYNTHASE-LIKE 1"/>
    <property type="match status" value="1"/>
</dbReference>
<comment type="similarity">
    <text evidence="1 4">Belongs to the tRNA pseudouridine synthase TruA family.</text>
</comment>
<dbReference type="SUPFAM" id="SSF55120">
    <property type="entry name" value="Pseudouridine synthase"/>
    <property type="match status" value="1"/>
</dbReference>
<gene>
    <name evidence="6" type="primary">AlNc14C22G2254</name>
    <name evidence="6" type="ORF">ALNC14_026230</name>
</gene>
<dbReference type="Gene3D" id="3.30.70.660">
    <property type="entry name" value="Pseudouridine synthase I, catalytic domain, C-terminal subdomain"/>
    <property type="match status" value="1"/>
</dbReference>
<dbReference type="InterPro" id="IPR020097">
    <property type="entry name" value="PsdUridine_synth_TruA_a/b_dom"/>
</dbReference>
<evidence type="ECO:0000256" key="1">
    <source>
        <dbReference type="ARBA" id="ARBA00009375"/>
    </source>
</evidence>
<keyword evidence="3 4" id="KW-0413">Isomerase</keyword>
<sequence length="209" mass="23913">MLDRLPSTIRVHCLAPLEEFVDDFTRIRPRYKRYVYYIQQGARPDLELSKYSWFLRKRIEPTRLQQALNFLLGTHDFEPFSQGLGMVLEGKSTTRTLYQASVTLKRNVNFCLDPAVCGSGDTVNNQAKLCDMEGKTLTHFICIELVANGFLRHMVRRIVGSLRLIGEGSQHPQEMHRILKSQVEAGPSAPAKGLWLQQIWFTDMKAIAS</sequence>
<dbReference type="Pfam" id="PF01416">
    <property type="entry name" value="PseudoU_synth_1"/>
    <property type="match status" value="1"/>
</dbReference>
<comment type="catalytic activity">
    <reaction evidence="4">
        <text>uridine(38/39/40) in tRNA = pseudouridine(38/39/40) in tRNA</text>
        <dbReference type="Rhea" id="RHEA:22376"/>
        <dbReference type="Rhea" id="RHEA-COMP:10085"/>
        <dbReference type="Rhea" id="RHEA-COMP:10087"/>
        <dbReference type="ChEBI" id="CHEBI:65314"/>
        <dbReference type="ChEBI" id="CHEBI:65315"/>
        <dbReference type="EC" id="5.4.99.12"/>
    </reaction>
</comment>
<dbReference type="EC" id="5.4.99.12" evidence="4"/>
<organism evidence="6">
    <name type="scientific">Albugo laibachii Nc14</name>
    <dbReference type="NCBI Taxonomy" id="890382"/>
    <lineage>
        <taxon>Eukaryota</taxon>
        <taxon>Sar</taxon>
        <taxon>Stramenopiles</taxon>
        <taxon>Oomycota</taxon>
        <taxon>Peronosporomycetes</taxon>
        <taxon>Albuginales</taxon>
        <taxon>Albuginaceae</taxon>
        <taxon>Albugo</taxon>
    </lineage>
</organism>
<dbReference type="GO" id="GO:0160147">
    <property type="term" value="F:tRNA pseudouridine(38-40) synthase activity"/>
    <property type="evidence" value="ECO:0007669"/>
    <property type="project" value="UniProtKB-EC"/>
</dbReference>
<name>F0W5T9_9STRA</name>
<protein>
    <recommendedName>
        <fullName evidence="4">tRNA pseudouridine synthase</fullName>
        <ecNumber evidence="4">5.4.99.12</ecNumber>
    </recommendedName>
</protein>
<reference evidence="6" key="2">
    <citation type="submission" date="2011-02" db="EMBL/GenBank/DDBJ databases">
        <authorList>
            <person name="MacLean D."/>
        </authorList>
    </citation>
    <scope>NUCLEOTIDE SEQUENCE</scope>
</reference>
<dbReference type="AlphaFoldDB" id="F0W5T9"/>
<dbReference type="InterPro" id="IPR020095">
    <property type="entry name" value="PsdUridine_synth_TruA_C"/>
</dbReference>
<dbReference type="EMBL" id="FR824067">
    <property type="protein sequence ID" value="CCA16480.1"/>
    <property type="molecule type" value="Genomic_DNA"/>
</dbReference>
<evidence type="ECO:0000256" key="4">
    <source>
        <dbReference type="RuleBase" id="RU003792"/>
    </source>
</evidence>
<dbReference type="InterPro" id="IPR020103">
    <property type="entry name" value="PsdUridine_synth_cat_dom_sf"/>
</dbReference>
<reference evidence="6" key="1">
    <citation type="journal article" date="2011" name="PLoS Biol.">
        <title>Gene gain and loss during evolution of obligate parasitism in the white rust pathogen of Arabidopsis thaliana.</title>
        <authorList>
            <person name="Kemen E."/>
            <person name="Gardiner A."/>
            <person name="Schultz-Larsen T."/>
            <person name="Kemen A.C."/>
            <person name="Balmuth A.L."/>
            <person name="Robert-Seilaniantz A."/>
            <person name="Bailey K."/>
            <person name="Holub E."/>
            <person name="Studholme D.J."/>
            <person name="Maclean D."/>
            <person name="Jones J.D."/>
        </authorList>
    </citation>
    <scope>NUCLEOTIDE SEQUENCE</scope>
</reference>
<dbReference type="PANTHER" id="PTHR11142">
    <property type="entry name" value="PSEUDOURIDYLATE SYNTHASE"/>
    <property type="match status" value="1"/>
</dbReference>
<feature type="domain" description="Pseudouridine synthase I TruA alpha/beta" evidence="5">
    <location>
        <begin position="70"/>
        <end position="199"/>
    </location>
</feature>
<proteinExistence type="inferred from homology"/>
<evidence type="ECO:0000313" key="6">
    <source>
        <dbReference type="EMBL" id="CCA16480.1"/>
    </source>
</evidence>
<accession>F0W5T9</accession>
<evidence type="ECO:0000259" key="5">
    <source>
        <dbReference type="Pfam" id="PF01416"/>
    </source>
</evidence>
<keyword evidence="2 4" id="KW-0819">tRNA processing</keyword>
<dbReference type="HOGENOM" id="CLU_1280705_0_0_1"/>
<dbReference type="GO" id="GO:0031119">
    <property type="term" value="P:tRNA pseudouridine synthesis"/>
    <property type="evidence" value="ECO:0007669"/>
    <property type="project" value="TreeGrafter"/>
</dbReference>
<evidence type="ECO:0000256" key="3">
    <source>
        <dbReference type="ARBA" id="ARBA00023235"/>
    </source>
</evidence>